<evidence type="ECO:0000313" key="4">
    <source>
        <dbReference type="EMBL" id="OOF33331.1"/>
    </source>
</evidence>
<reference evidence="5" key="1">
    <citation type="submission" date="2017-01" db="EMBL/GenBank/DDBJ databases">
        <title>Draft genome of the species Salinivibrio costicola subsp. alcaliphilus.</title>
        <authorList>
            <person name="Lopez-Hermoso C."/>
            <person name="De La Haba R."/>
            <person name="Sanchez-Porro C."/>
            <person name="Ventosa A."/>
        </authorList>
    </citation>
    <scope>NUCLEOTIDE SEQUENCE [LARGE SCALE GENOMIC DNA]</scope>
    <source>
        <strain evidence="5">CBH448</strain>
    </source>
</reference>
<dbReference type="InterPro" id="IPR038622">
    <property type="entry name" value="CDPS_sf"/>
</dbReference>
<evidence type="ECO:0000313" key="5">
    <source>
        <dbReference type="Proteomes" id="UP000189431"/>
    </source>
</evidence>
<dbReference type="Pfam" id="PF16715">
    <property type="entry name" value="CDPS"/>
    <property type="match status" value="1"/>
</dbReference>
<keyword evidence="5" id="KW-1185">Reference proteome</keyword>
<accession>A0ABX3KP35</accession>
<evidence type="ECO:0000256" key="1">
    <source>
        <dbReference type="ARBA" id="ARBA00006034"/>
    </source>
</evidence>
<protein>
    <recommendedName>
        <fullName evidence="3">Cyclodipeptide synthase</fullName>
    </recommendedName>
</protein>
<dbReference type="Proteomes" id="UP000189431">
    <property type="component" value="Unassembled WGS sequence"/>
</dbReference>
<evidence type="ECO:0000256" key="3">
    <source>
        <dbReference type="ARBA" id="ARBA00030771"/>
    </source>
</evidence>
<keyword evidence="2" id="KW-0808">Transferase</keyword>
<organism evidence="4 5">
    <name type="scientific">Salinivibrio costicola subsp. alcaliphilus</name>
    <dbReference type="NCBI Taxonomy" id="272773"/>
    <lineage>
        <taxon>Bacteria</taxon>
        <taxon>Pseudomonadati</taxon>
        <taxon>Pseudomonadota</taxon>
        <taxon>Gammaproteobacteria</taxon>
        <taxon>Vibrionales</taxon>
        <taxon>Vibrionaceae</taxon>
        <taxon>Salinivibrio</taxon>
    </lineage>
</organism>
<evidence type="ECO:0000256" key="2">
    <source>
        <dbReference type="ARBA" id="ARBA00022679"/>
    </source>
</evidence>
<proteinExistence type="inferred from homology"/>
<dbReference type="InterPro" id="IPR030903">
    <property type="entry name" value="CDPS"/>
</dbReference>
<comment type="caution">
    <text evidence="4">The sequence shown here is derived from an EMBL/GenBank/DDBJ whole genome shotgun (WGS) entry which is preliminary data.</text>
</comment>
<name>A0ABX3KP35_SALCS</name>
<gene>
    <name evidence="4" type="ORF">BZJ21_11505</name>
</gene>
<dbReference type="EMBL" id="MUFR01000033">
    <property type="protein sequence ID" value="OOF33331.1"/>
    <property type="molecule type" value="Genomic_DNA"/>
</dbReference>
<dbReference type="NCBIfam" id="TIGR04539">
    <property type="entry name" value="tRNA_cyclodipep"/>
    <property type="match status" value="1"/>
</dbReference>
<dbReference type="Gene3D" id="3.40.50.11710">
    <property type="entry name" value="Cyclodipeptide synthase"/>
    <property type="match status" value="1"/>
</dbReference>
<sequence>MSPLPPVRSFPGEEVSEVSFDIAGETSRCDLIIDQRDHALVGISPFNSRFSKNYVTALVTWAATHFDHIDVLLPCVEEASRLLRATGMEEKKAFKKTDRELRRHKNHLAAVLSSPDFEGRDVRVIQFNHYADHPRYQEVRSAVEDAFESCSRFRKDCLNMSYQAVKGRLKGTGQCQEDVDPELIQKALPYIFAELPFYLDSPSLLGVNLSTLLYHRPWPIGKGLYHGHYPIQVTKNQSYGVVTLTSASEQRV</sequence>
<comment type="similarity">
    <text evidence="1">Belongs to the CDPS family.</text>
</comment>